<feature type="region of interest" description="Disordered" evidence="6">
    <location>
        <begin position="118"/>
        <end position="148"/>
    </location>
</feature>
<sequence length="416" mass="44380">MTLFYHGSLQEGIAAAVRDAKAVTCFVRDDEELSSQWEDAYFGDYEVAEALNAKAVVLRLTAGSQEAGFLASFCPISKFPTAVLIKNGTLKEYIGPDVSKDDFRSRLIAALGNEQKLGPTQQLRGNDIPTASTSNAPASVAPSNASKPANQAIGMAIEKRSPVEQIPKKATEPANSAGSTPQKHLSSKEASNKDIKGKAPVGSKKPTGKRVAKSELQGPKPVVPRGPPTEYRLQVRLFDGSSVRSSFTPTQTIRTDVRAWLDQKMEGDNRPYNLKHILTPLPSETLSVTQESQTLRDSGLGSTANLVMVPVSTYTEAYSTAGSLPVRGISAAYNLASSAASTATGFLSSLLGYGSTAPANGATTSSPSPATGSSTRITGPNIRTLRDQQDGRENTQLYNGNQLNFEPRKNQDDKDR</sequence>
<evidence type="ECO:0000259" key="7">
    <source>
        <dbReference type="PROSITE" id="PS50033"/>
    </source>
</evidence>
<feature type="compositionally biased region" description="Basic and acidic residues" evidence="6">
    <location>
        <begin position="384"/>
        <end position="393"/>
    </location>
</feature>
<dbReference type="InterPro" id="IPR036249">
    <property type="entry name" value="Thioredoxin-like_sf"/>
</dbReference>
<feature type="compositionally biased region" description="Polar residues" evidence="6">
    <location>
        <begin position="394"/>
        <end position="404"/>
    </location>
</feature>
<feature type="region of interest" description="Disordered" evidence="6">
    <location>
        <begin position="359"/>
        <end position="416"/>
    </location>
</feature>
<dbReference type="EMBL" id="MDYP01000006">
    <property type="protein sequence ID" value="OQE09522.1"/>
    <property type="molecule type" value="Genomic_DNA"/>
</dbReference>
<accession>A0A1V6S652</accession>
<dbReference type="Gene3D" id="3.10.20.90">
    <property type="entry name" value="Phosphatidylinositol 3-kinase Catalytic Subunit, Chain A, domain 1"/>
    <property type="match status" value="1"/>
</dbReference>
<dbReference type="GO" id="GO:0006986">
    <property type="term" value="P:response to unfolded protein"/>
    <property type="evidence" value="ECO:0007669"/>
    <property type="project" value="UniProtKB-KW"/>
</dbReference>
<evidence type="ECO:0000256" key="1">
    <source>
        <dbReference type="ARBA" id="ARBA00004406"/>
    </source>
</evidence>
<dbReference type="OrthoDB" id="2445133at2759"/>
<dbReference type="STRING" id="29845.A0A1V6S652"/>
<comment type="function">
    <text evidence="5">Involved in endoplasmic reticulum-associated protein degradation (ERAD). Acts as a platform to recruit both UBQLN1 and VCP to the ER during ERAD.</text>
</comment>
<dbReference type="PROSITE" id="PS50033">
    <property type="entry name" value="UBX"/>
    <property type="match status" value="1"/>
</dbReference>
<comment type="subunit">
    <text evidence="3">Directly interacts with VCP. Interacts with UBQLN1. Forms a complex with VCP and UBQLN1.</text>
</comment>
<evidence type="ECO:0000256" key="5">
    <source>
        <dbReference type="ARBA" id="ARBA00046062"/>
    </source>
</evidence>
<name>A0A1V6S652_9EURO</name>
<comment type="caution">
    <text evidence="8">The sequence shown here is derived from an EMBL/GenBank/DDBJ whole genome shotgun (WGS) entry which is preliminary data.</text>
</comment>
<comment type="subcellular location">
    <subcellularLocation>
        <location evidence="1">Endoplasmic reticulum membrane</location>
        <topology evidence="1">Peripheral membrane protein</topology>
    </subcellularLocation>
</comment>
<organism evidence="8 9">
    <name type="scientific">Penicillium vulpinum</name>
    <dbReference type="NCBI Taxonomy" id="29845"/>
    <lineage>
        <taxon>Eukaryota</taxon>
        <taxon>Fungi</taxon>
        <taxon>Dikarya</taxon>
        <taxon>Ascomycota</taxon>
        <taxon>Pezizomycotina</taxon>
        <taxon>Eurotiomycetes</taxon>
        <taxon>Eurotiomycetidae</taxon>
        <taxon>Eurotiales</taxon>
        <taxon>Aspergillaceae</taxon>
        <taxon>Penicillium</taxon>
    </lineage>
</organism>
<keyword evidence="9" id="KW-1185">Reference proteome</keyword>
<dbReference type="PANTHER" id="PTHR46424:SF1">
    <property type="entry name" value="UBX DOMAIN-CONTAINING PROTEIN 4"/>
    <property type="match status" value="1"/>
</dbReference>
<proteinExistence type="predicted"/>
<dbReference type="Pfam" id="PF23187">
    <property type="entry name" value="UBX7_N"/>
    <property type="match status" value="1"/>
</dbReference>
<feature type="region of interest" description="Disordered" evidence="6">
    <location>
        <begin position="169"/>
        <end position="228"/>
    </location>
</feature>
<evidence type="ECO:0000313" key="9">
    <source>
        <dbReference type="Proteomes" id="UP000191518"/>
    </source>
</evidence>
<keyword evidence="2" id="KW-0834">Unfolded protein response</keyword>
<dbReference type="Proteomes" id="UP000191518">
    <property type="component" value="Unassembled WGS sequence"/>
</dbReference>
<protein>
    <recommendedName>
        <fullName evidence="4">UBX domain-containing protein 2</fullName>
    </recommendedName>
</protein>
<evidence type="ECO:0000313" key="8">
    <source>
        <dbReference type="EMBL" id="OQE09522.1"/>
    </source>
</evidence>
<evidence type="ECO:0000256" key="6">
    <source>
        <dbReference type="SAM" id="MobiDB-lite"/>
    </source>
</evidence>
<feature type="compositionally biased region" description="Basic and acidic residues" evidence="6">
    <location>
        <begin position="406"/>
        <end position="416"/>
    </location>
</feature>
<dbReference type="AlphaFoldDB" id="A0A1V6S652"/>
<feature type="compositionally biased region" description="Low complexity" evidence="6">
    <location>
        <begin position="359"/>
        <end position="375"/>
    </location>
</feature>
<dbReference type="SUPFAM" id="SSF54236">
    <property type="entry name" value="Ubiquitin-like"/>
    <property type="match status" value="1"/>
</dbReference>
<reference evidence="9" key="1">
    <citation type="journal article" date="2017" name="Nat. Microbiol.">
        <title>Global analysis of biosynthetic gene clusters reveals vast potential of secondary metabolite production in Penicillium species.</title>
        <authorList>
            <person name="Nielsen J.C."/>
            <person name="Grijseels S."/>
            <person name="Prigent S."/>
            <person name="Ji B."/>
            <person name="Dainat J."/>
            <person name="Nielsen K.F."/>
            <person name="Frisvad J.C."/>
            <person name="Workman M."/>
            <person name="Nielsen J."/>
        </authorList>
    </citation>
    <scope>NUCLEOTIDE SEQUENCE [LARGE SCALE GENOMIC DNA]</scope>
    <source>
        <strain evidence="9">IBT 29486</strain>
    </source>
</reference>
<dbReference type="GO" id="GO:0005789">
    <property type="term" value="C:endoplasmic reticulum membrane"/>
    <property type="evidence" value="ECO:0007669"/>
    <property type="project" value="UniProtKB-SubCell"/>
</dbReference>
<evidence type="ECO:0000256" key="3">
    <source>
        <dbReference type="ARBA" id="ARBA00038812"/>
    </source>
</evidence>
<feature type="compositionally biased region" description="Polar residues" evidence="6">
    <location>
        <begin position="173"/>
        <end position="184"/>
    </location>
</feature>
<dbReference type="PANTHER" id="PTHR46424">
    <property type="entry name" value="UBX DOMAIN-CONTAINING PROTEIN 4"/>
    <property type="match status" value="1"/>
</dbReference>
<dbReference type="CDD" id="cd01767">
    <property type="entry name" value="UBX"/>
    <property type="match status" value="1"/>
</dbReference>
<dbReference type="SUPFAM" id="SSF52833">
    <property type="entry name" value="Thioredoxin-like"/>
    <property type="match status" value="1"/>
</dbReference>
<evidence type="ECO:0000256" key="2">
    <source>
        <dbReference type="ARBA" id="ARBA00023230"/>
    </source>
</evidence>
<evidence type="ECO:0000256" key="4">
    <source>
        <dbReference type="ARBA" id="ARBA00041575"/>
    </source>
</evidence>
<feature type="domain" description="UBX" evidence="7">
    <location>
        <begin position="232"/>
        <end position="308"/>
    </location>
</feature>
<gene>
    <name evidence="8" type="ORF">PENVUL_c006G08577</name>
</gene>
<dbReference type="InterPro" id="IPR001012">
    <property type="entry name" value="UBX_dom"/>
</dbReference>
<dbReference type="GO" id="GO:0036503">
    <property type="term" value="P:ERAD pathway"/>
    <property type="evidence" value="ECO:0007669"/>
    <property type="project" value="TreeGrafter"/>
</dbReference>
<dbReference type="InterPro" id="IPR029071">
    <property type="entry name" value="Ubiquitin-like_domsf"/>
</dbReference>
<feature type="compositionally biased region" description="Basic and acidic residues" evidence="6">
    <location>
        <begin position="186"/>
        <end position="197"/>
    </location>
</feature>
<feature type="compositionally biased region" description="Low complexity" evidence="6">
    <location>
        <begin position="129"/>
        <end position="148"/>
    </location>
</feature>
<dbReference type="Pfam" id="PF00789">
    <property type="entry name" value="UBX"/>
    <property type="match status" value="1"/>
</dbReference>